<gene>
    <name evidence="12" type="ORF">V1264_021565</name>
</gene>
<sequence>MSKRKGLSLEEKRSRMVELLFEKKDFFQLKDLERMGPKEKGITAQSVKEVVQSLVDDAMVDTDKIGTSIYFWAFPSKASQNRKGKLQDLSSKLKELESKKKETESQLAKAKAGKEDTDERKEVLSELSLARSTLQQLEADLEKYRESDPEVLEQSKRETSSALEAANRWTDNVFAIKSWVKNKFNVEEDKLDKQFEIPSGFDYIE</sequence>
<dbReference type="Proteomes" id="UP001374579">
    <property type="component" value="Unassembled WGS sequence"/>
</dbReference>
<comment type="caution">
    <text evidence="12">The sequence shown here is derived from an EMBL/GenBank/DDBJ whole genome shotgun (WGS) entry which is preliminary data.</text>
</comment>
<dbReference type="InterPro" id="IPR040453">
    <property type="entry name" value="Mnd1_HTH"/>
</dbReference>
<feature type="domain" description="Mnd1 HTH" evidence="10">
    <location>
        <begin position="16"/>
        <end position="75"/>
    </location>
</feature>
<accession>A0AAN9FW64</accession>
<evidence type="ECO:0000256" key="7">
    <source>
        <dbReference type="ARBA" id="ARBA00023254"/>
    </source>
</evidence>
<evidence type="ECO:0000256" key="9">
    <source>
        <dbReference type="SAM" id="MobiDB-lite"/>
    </source>
</evidence>
<name>A0AAN9FW64_9CAEN</name>
<keyword evidence="7" id="KW-0469">Meiosis</keyword>
<keyword evidence="6 8" id="KW-0539">Nucleus</keyword>
<evidence type="ECO:0000313" key="13">
    <source>
        <dbReference type="Proteomes" id="UP001374579"/>
    </source>
</evidence>
<keyword evidence="4" id="KW-0175">Coiled coil</keyword>
<dbReference type="Pfam" id="PF03962">
    <property type="entry name" value="Mnd1"/>
    <property type="match status" value="1"/>
</dbReference>
<evidence type="ECO:0000256" key="4">
    <source>
        <dbReference type="ARBA" id="ARBA00023054"/>
    </source>
</evidence>
<dbReference type="Pfam" id="PF18517">
    <property type="entry name" value="LZ3wCH"/>
    <property type="match status" value="1"/>
</dbReference>
<feature type="region of interest" description="Disordered" evidence="9">
    <location>
        <begin position="144"/>
        <end position="163"/>
    </location>
</feature>
<evidence type="ECO:0000256" key="6">
    <source>
        <dbReference type="ARBA" id="ARBA00023242"/>
    </source>
</evidence>
<proteinExistence type="inferred from homology"/>
<evidence type="ECO:0000256" key="8">
    <source>
        <dbReference type="PIRNR" id="PIRNR026991"/>
    </source>
</evidence>
<dbReference type="InterPro" id="IPR005647">
    <property type="entry name" value="Mnd1"/>
</dbReference>
<comment type="function">
    <text evidence="8">Required for proper homologous chromosome pairing and efficient cross-over and intragenic recombination during meiosis.</text>
</comment>
<keyword evidence="13" id="KW-1185">Reference proteome</keyword>
<feature type="region of interest" description="Disordered" evidence="9">
    <location>
        <begin position="95"/>
        <end position="119"/>
    </location>
</feature>
<reference evidence="12 13" key="1">
    <citation type="submission" date="2024-02" db="EMBL/GenBank/DDBJ databases">
        <title>Chromosome-scale genome assembly of the rough periwinkle Littorina saxatilis.</title>
        <authorList>
            <person name="De Jode A."/>
            <person name="Faria R."/>
            <person name="Formenti G."/>
            <person name="Sims Y."/>
            <person name="Smith T.P."/>
            <person name="Tracey A."/>
            <person name="Wood J.M.D."/>
            <person name="Zagrodzka Z.B."/>
            <person name="Johannesson K."/>
            <person name="Butlin R.K."/>
            <person name="Leder E.H."/>
        </authorList>
    </citation>
    <scope>NUCLEOTIDE SEQUENCE [LARGE SCALE GENOMIC DNA]</scope>
    <source>
        <strain evidence="12">Snail1</strain>
        <tissue evidence="12">Muscle</tissue>
    </source>
</reference>
<protein>
    <recommendedName>
        <fullName evidence="3 8">Meiotic nuclear division protein 1 homolog</fullName>
    </recommendedName>
</protein>
<feature type="compositionally biased region" description="Basic and acidic residues" evidence="9">
    <location>
        <begin position="95"/>
        <end position="104"/>
    </location>
</feature>
<dbReference type="GO" id="GO:0003690">
    <property type="term" value="F:double-stranded DNA binding"/>
    <property type="evidence" value="ECO:0007669"/>
    <property type="project" value="InterPro"/>
</dbReference>
<dbReference type="PANTHER" id="PTHR31398:SF0">
    <property type="entry name" value="MEIOTIC NUCLEAR DIVISION PROTEIN 1 HOMOLOG"/>
    <property type="match status" value="1"/>
</dbReference>
<dbReference type="GO" id="GO:0007131">
    <property type="term" value="P:reciprocal meiotic recombination"/>
    <property type="evidence" value="ECO:0007669"/>
    <property type="project" value="InterPro"/>
</dbReference>
<evidence type="ECO:0000256" key="1">
    <source>
        <dbReference type="ARBA" id="ARBA00004123"/>
    </source>
</evidence>
<feature type="compositionally biased region" description="Basic and acidic residues" evidence="9">
    <location>
        <begin position="144"/>
        <end position="159"/>
    </location>
</feature>
<dbReference type="GO" id="GO:0005634">
    <property type="term" value="C:nucleus"/>
    <property type="evidence" value="ECO:0007669"/>
    <property type="project" value="UniProtKB-SubCell"/>
</dbReference>
<evidence type="ECO:0000256" key="2">
    <source>
        <dbReference type="ARBA" id="ARBA00005981"/>
    </source>
</evidence>
<evidence type="ECO:0000259" key="10">
    <source>
        <dbReference type="Pfam" id="PF03962"/>
    </source>
</evidence>
<dbReference type="InterPro" id="IPR040661">
    <property type="entry name" value="LZ3wCH"/>
</dbReference>
<dbReference type="PANTHER" id="PTHR31398">
    <property type="entry name" value="MEIOTIC NUCLEAR DIVISION PROTEIN 1 HOMOLOG"/>
    <property type="match status" value="1"/>
</dbReference>
<evidence type="ECO:0000256" key="5">
    <source>
        <dbReference type="ARBA" id="ARBA00023172"/>
    </source>
</evidence>
<keyword evidence="5" id="KW-0233">DNA recombination</keyword>
<evidence type="ECO:0000313" key="12">
    <source>
        <dbReference type="EMBL" id="KAK7087527.1"/>
    </source>
</evidence>
<evidence type="ECO:0000256" key="3">
    <source>
        <dbReference type="ARBA" id="ARBA00013726"/>
    </source>
</evidence>
<dbReference type="EMBL" id="JBAMIC010004070">
    <property type="protein sequence ID" value="KAK7087527.1"/>
    <property type="molecule type" value="Genomic_DNA"/>
</dbReference>
<comment type="similarity">
    <text evidence="2 8">Belongs to the MND1 family.</text>
</comment>
<dbReference type="PIRSF" id="PIRSF026991">
    <property type="entry name" value="Mnd1"/>
    <property type="match status" value="1"/>
</dbReference>
<organism evidence="12 13">
    <name type="scientific">Littorina saxatilis</name>
    <dbReference type="NCBI Taxonomy" id="31220"/>
    <lineage>
        <taxon>Eukaryota</taxon>
        <taxon>Metazoa</taxon>
        <taxon>Spiralia</taxon>
        <taxon>Lophotrochozoa</taxon>
        <taxon>Mollusca</taxon>
        <taxon>Gastropoda</taxon>
        <taxon>Caenogastropoda</taxon>
        <taxon>Littorinimorpha</taxon>
        <taxon>Littorinoidea</taxon>
        <taxon>Littorinidae</taxon>
        <taxon>Littorina</taxon>
    </lineage>
</organism>
<feature type="domain" description="Leucine zipper with capping helix" evidence="11">
    <location>
        <begin position="150"/>
        <end position="204"/>
    </location>
</feature>
<comment type="subcellular location">
    <subcellularLocation>
        <location evidence="1 8">Nucleus</location>
    </subcellularLocation>
</comment>
<evidence type="ECO:0000259" key="11">
    <source>
        <dbReference type="Pfam" id="PF18517"/>
    </source>
</evidence>
<dbReference type="AlphaFoldDB" id="A0AAN9FW64"/>